<protein>
    <recommendedName>
        <fullName evidence="4">Bacterial spore germination immunoglobulin-like domain-containing protein</fullName>
    </recommendedName>
</protein>
<gene>
    <name evidence="2" type="ORF">A2696_01510</name>
</gene>
<dbReference type="Pfam" id="PF17957">
    <property type="entry name" value="Big_7"/>
    <property type="match status" value="1"/>
</dbReference>
<accession>A0A1F5FYB3</accession>
<evidence type="ECO:0000313" key="2">
    <source>
        <dbReference type="EMBL" id="OGD84608.1"/>
    </source>
</evidence>
<evidence type="ECO:0000256" key="1">
    <source>
        <dbReference type="SAM" id="Phobius"/>
    </source>
</evidence>
<dbReference type="Gene3D" id="2.60.40.10">
    <property type="entry name" value="Immunoglobulins"/>
    <property type="match status" value="1"/>
</dbReference>
<proteinExistence type="predicted"/>
<reference evidence="2 3" key="1">
    <citation type="journal article" date="2016" name="Nat. Commun.">
        <title>Thousands of microbial genomes shed light on interconnected biogeochemical processes in an aquifer system.</title>
        <authorList>
            <person name="Anantharaman K."/>
            <person name="Brown C.T."/>
            <person name="Hug L.A."/>
            <person name="Sharon I."/>
            <person name="Castelle C.J."/>
            <person name="Probst A.J."/>
            <person name="Thomas B.C."/>
            <person name="Singh A."/>
            <person name="Wilkins M.J."/>
            <person name="Karaoz U."/>
            <person name="Brodie E.L."/>
            <person name="Williams K.H."/>
            <person name="Hubbard S.S."/>
            <person name="Banfield J.F."/>
        </authorList>
    </citation>
    <scope>NUCLEOTIDE SEQUENCE [LARGE SCALE GENOMIC DNA]</scope>
</reference>
<keyword evidence="1" id="KW-1133">Transmembrane helix</keyword>
<dbReference type="AlphaFoldDB" id="A0A1F5FYB3"/>
<dbReference type="Proteomes" id="UP000177069">
    <property type="component" value="Unassembled WGS sequence"/>
</dbReference>
<sequence>MEQNPEKRGPIEKGEKGWPVNPIGVVALVVFALVIIFLIFRPLFQQKTTILQQDQQQNAAGGTITSPAAGEIVKGSNLKIALSVDKPNDVDKVQFWVKTYADGKWQMIGEVKSQPFELNWQIPPEFQNKAVAVTAHIYNKDGTVIKDPGGWREGIIILSQ</sequence>
<dbReference type="InterPro" id="IPR013783">
    <property type="entry name" value="Ig-like_fold"/>
</dbReference>
<feature type="transmembrane region" description="Helical" evidence="1">
    <location>
        <begin position="20"/>
        <end position="40"/>
    </location>
</feature>
<keyword evidence="1" id="KW-0812">Transmembrane</keyword>
<dbReference type="EMBL" id="MFBA01000055">
    <property type="protein sequence ID" value="OGD84608.1"/>
    <property type="molecule type" value="Genomic_DNA"/>
</dbReference>
<name>A0A1F5FYB3_9BACT</name>
<evidence type="ECO:0008006" key="4">
    <source>
        <dbReference type="Google" id="ProtNLM"/>
    </source>
</evidence>
<organism evidence="2 3">
    <name type="scientific">Candidatus Curtissbacteria bacterium RIFCSPHIGHO2_01_FULL_41_13</name>
    <dbReference type="NCBI Taxonomy" id="1797745"/>
    <lineage>
        <taxon>Bacteria</taxon>
        <taxon>Candidatus Curtissiibacteriota</taxon>
    </lineage>
</organism>
<comment type="caution">
    <text evidence="2">The sequence shown here is derived from an EMBL/GenBank/DDBJ whole genome shotgun (WGS) entry which is preliminary data.</text>
</comment>
<evidence type="ECO:0000313" key="3">
    <source>
        <dbReference type="Proteomes" id="UP000177069"/>
    </source>
</evidence>
<keyword evidence="1" id="KW-0472">Membrane</keyword>